<dbReference type="OMA" id="QCSYLHE"/>
<dbReference type="OrthoDB" id="411372at2759"/>
<evidence type="ECO:0000256" key="5">
    <source>
        <dbReference type="SAM" id="MobiDB-lite"/>
    </source>
</evidence>
<dbReference type="Proteomes" id="UP000051952">
    <property type="component" value="Unassembled WGS sequence"/>
</dbReference>
<sequence>MMFGKDSVWGGGGGQSTVPRAISSSMMMGGGSIGASPTTPGNGEKQLCKYFVNGGCLRGDQCSYLHELPDERHLDVNGLGFIFKSNVHNAQKTVVSSPGPSLPGVAPNGMGILGGSVVGGGVPPGVVNAASVGVPPNINGLLVGASISANTLMPSGRKQGKRVIPRYRPPEPVLDHNLPPALAIPFAASQTEVVQNLMATLGGSSELPHNIIGGILRV</sequence>
<name>A0A0S4ISK2_BODSA</name>
<evidence type="ECO:0000256" key="3">
    <source>
        <dbReference type="ARBA" id="ARBA00022833"/>
    </source>
</evidence>
<proteinExistence type="predicted"/>
<keyword evidence="1 4" id="KW-0479">Metal-binding</keyword>
<evidence type="ECO:0000313" key="8">
    <source>
        <dbReference type="Proteomes" id="UP000051952"/>
    </source>
</evidence>
<dbReference type="InterPro" id="IPR032297">
    <property type="entry name" value="Torus"/>
</dbReference>
<gene>
    <name evidence="7" type="ORF">BSAL_64465</name>
</gene>
<feature type="zinc finger region" description="C3H1-type" evidence="4">
    <location>
        <begin position="42"/>
        <end position="69"/>
    </location>
</feature>
<dbReference type="GO" id="GO:0008270">
    <property type="term" value="F:zinc ion binding"/>
    <property type="evidence" value="ECO:0007669"/>
    <property type="project" value="UniProtKB-KW"/>
</dbReference>
<dbReference type="SMART" id="SM00356">
    <property type="entry name" value="ZnF_C3H1"/>
    <property type="match status" value="1"/>
</dbReference>
<reference evidence="8" key="1">
    <citation type="submission" date="2015-09" db="EMBL/GenBank/DDBJ databases">
        <authorList>
            <consortium name="Pathogen Informatics"/>
        </authorList>
    </citation>
    <scope>NUCLEOTIDE SEQUENCE [LARGE SCALE GENOMIC DNA]</scope>
    <source>
        <strain evidence="8">Lake Konstanz</strain>
    </source>
</reference>
<feature type="domain" description="C3H1-type" evidence="6">
    <location>
        <begin position="42"/>
        <end position="69"/>
    </location>
</feature>
<evidence type="ECO:0000313" key="7">
    <source>
        <dbReference type="EMBL" id="CUF65222.1"/>
    </source>
</evidence>
<protein>
    <recommendedName>
        <fullName evidence="6">C3H1-type domain-containing protein</fullName>
    </recommendedName>
</protein>
<dbReference type="PROSITE" id="PS50103">
    <property type="entry name" value="ZF_C3H1"/>
    <property type="match status" value="1"/>
</dbReference>
<evidence type="ECO:0000256" key="4">
    <source>
        <dbReference type="PROSITE-ProRule" id="PRU00723"/>
    </source>
</evidence>
<dbReference type="InterPro" id="IPR000571">
    <property type="entry name" value="Znf_CCCH"/>
</dbReference>
<evidence type="ECO:0000256" key="1">
    <source>
        <dbReference type="ARBA" id="ARBA00022723"/>
    </source>
</evidence>
<dbReference type="AlphaFoldDB" id="A0A0S4ISK2"/>
<evidence type="ECO:0000259" key="6">
    <source>
        <dbReference type="PROSITE" id="PS50103"/>
    </source>
</evidence>
<dbReference type="VEuPathDB" id="TriTrypDB:BSAL_64465"/>
<dbReference type="SUPFAM" id="SSF90229">
    <property type="entry name" value="CCCH zinc finger"/>
    <property type="match status" value="1"/>
</dbReference>
<dbReference type="EMBL" id="CYKH01000376">
    <property type="protein sequence ID" value="CUF65222.1"/>
    <property type="molecule type" value="Genomic_DNA"/>
</dbReference>
<organism evidence="7 8">
    <name type="scientific">Bodo saltans</name>
    <name type="common">Flagellated protozoan</name>
    <dbReference type="NCBI Taxonomy" id="75058"/>
    <lineage>
        <taxon>Eukaryota</taxon>
        <taxon>Discoba</taxon>
        <taxon>Euglenozoa</taxon>
        <taxon>Kinetoplastea</taxon>
        <taxon>Metakinetoplastina</taxon>
        <taxon>Eubodonida</taxon>
        <taxon>Bodonidae</taxon>
        <taxon>Bodo</taxon>
    </lineage>
</organism>
<accession>A0A0S4ISK2</accession>
<evidence type="ECO:0000256" key="2">
    <source>
        <dbReference type="ARBA" id="ARBA00022771"/>
    </source>
</evidence>
<keyword evidence="2 4" id="KW-0863">Zinc-finger</keyword>
<keyword evidence="8" id="KW-1185">Reference proteome</keyword>
<dbReference type="Pfam" id="PF16131">
    <property type="entry name" value="Torus"/>
    <property type="match status" value="1"/>
</dbReference>
<feature type="region of interest" description="Disordered" evidence="5">
    <location>
        <begin position="1"/>
        <end position="22"/>
    </location>
</feature>
<dbReference type="Gene3D" id="4.10.1000.10">
    <property type="entry name" value="Zinc finger, CCCH-type"/>
    <property type="match status" value="1"/>
</dbReference>
<dbReference type="InterPro" id="IPR036855">
    <property type="entry name" value="Znf_CCCH_sf"/>
</dbReference>
<keyword evidence="3 4" id="KW-0862">Zinc</keyword>